<protein>
    <recommendedName>
        <fullName evidence="19">Cysteine--tRNA ligase</fullName>
        <ecNumber evidence="19">6.1.1.16</ecNumber>
    </recommendedName>
    <alternativeName>
        <fullName evidence="19">Cysteinyl-tRNA synthetase</fullName>
        <shortName evidence="19">CysRS</shortName>
    </alternativeName>
</protein>
<evidence type="ECO:0000313" key="24">
    <source>
        <dbReference type="Proteomes" id="UP001165427"/>
    </source>
</evidence>
<keyword evidence="8" id="KW-0028">Amino-acid biosynthesis</keyword>
<dbReference type="Pfam" id="PF00291">
    <property type="entry name" value="PALP"/>
    <property type="match status" value="1"/>
</dbReference>
<keyword evidence="19" id="KW-0963">Cytoplasm</keyword>
<sequence>MNALSLLDLIGCTPLVTIRRMNPNPRVTVLAKLEYLNPGGSIKDRAALSMIEAAERSGELTPDKTVVEATSGNTGIGLAMVCAIKGYKLLLTMSETASLERQKILRARGAEIHLTPGRLGTDGAIEEAYRLVREHPESYYLTDQYNNAANWQAHYHGTANEIWEQTEGRVSAIVATLGTSGTLMGLARRFAEIAPGVRIIGVEPYLGHKIQGLKNLKESYTPEIFEKDRLGEKVNVDDEEAFETARRLAREEGLFVGMSSGAAMAVALRQAAAMEQGVVVAVLPDSGERYLSTPLFVEREKVGCALFNTRTRSKEIFAPQRADRVTLYTTGPTAKGPMATTDARRLVFADMVARYLTYRGFAVQHVVNITDLDQKTFEAAAAAGMMPADFAARNIAALEADRDALGIRKATHYPRSSDHVDDMVQVVQQLVAKGYAYEKLRSIYFDISRFEDYGRLSGIDLNKIRLGATVDLDDYEKDNPRDFTLLKRVKLAELKKGLYTKTPWGNVQPSWPLQCATLALKYLGESCDIHIAGRELLFPQHENEIAIAGALNKKPLARFWLHCDRVVVNGAAAEEAEGGGGTVRSLLARGWTGREIRFWLLSSHYPKPVIYSLERLQYARRTLQRLDSCVATLRQVVRGVPFKELDQLLYDLKNGFHVAMDDDLNISAALAVIFKVIKQLNRLLARQQLAPEQVPQVTAALRNVDDVLGVFDFPPAYDDPAVQELLRQRAEARRNRDWALADRIREQLEQMGVTVRDGKVESAKE</sequence>
<dbReference type="InterPro" id="IPR005856">
    <property type="entry name" value="Cys_synth"/>
</dbReference>
<dbReference type="PROSITE" id="PS00901">
    <property type="entry name" value="CYS_SYNTHASE"/>
    <property type="match status" value="1"/>
</dbReference>
<dbReference type="PRINTS" id="PR00983">
    <property type="entry name" value="TRNASYNTHCYS"/>
</dbReference>
<keyword evidence="24" id="KW-1185">Reference proteome</keyword>
<dbReference type="GO" id="GO:0004817">
    <property type="term" value="F:cysteine-tRNA ligase activity"/>
    <property type="evidence" value="ECO:0007669"/>
    <property type="project" value="UniProtKB-UniRule"/>
</dbReference>
<dbReference type="InterPro" id="IPR056411">
    <property type="entry name" value="CysS_C"/>
</dbReference>
<comment type="similarity">
    <text evidence="4 19">Belongs to the class-I aminoacyl-tRNA synthetase family.</text>
</comment>
<comment type="caution">
    <text evidence="23">The sequence shown here is derived from an EMBL/GenBank/DDBJ whole genome shotgun (WGS) entry which is preliminary data.</text>
</comment>
<evidence type="ECO:0000256" key="12">
    <source>
        <dbReference type="ARBA" id="ARBA00022833"/>
    </source>
</evidence>
<dbReference type="InterPro" id="IPR009080">
    <property type="entry name" value="tRNAsynth_Ia_anticodon-bd"/>
</dbReference>
<dbReference type="EMBL" id="JALJRB010000033">
    <property type="protein sequence ID" value="MCJ8502771.1"/>
    <property type="molecule type" value="Genomic_DNA"/>
</dbReference>
<comment type="catalytic activity">
    <reaction evidence="19">
        <text>tRNA(Cys) + L-cysteine + ATP = L-cysteinyl-tRNA(Cys) + AMP + diphosphate</text>
        <dbReference type="Rhea" id="RHEA:17773"/>
        <dbReference type="Rhea" id="RHEA-COMP:9661"/>
        <dbReference type="Rhea" id="RHEA-COMP:9679"/>
        <dbReference type="ChEBI" id="CHEBI:30616"/>
        <dbReference type="ChEBI" id="CHEBI:33019"/>
        <dbReference type="ChEBI" id="CHEBI:35235"/>
        <dbReference type="ChEBI" id="CHEBI:78442"/>
        <dbReference type="ChEBI" id="CHEBI:78517"/>
        <dbReference type="ChEBI" id="CHEBI:456215"/>
        <dbReference type="EC" id="6.1.1.16"/>
    </reaction>
</comment>
<dbReference type="InterPro" id="IPR024909">
    <property type="entry name" value="Cys-tRNA/MSH_ligase"/>
</dbReference>
<dbReference type="AlphaFoldDB" id="A0AA41UMM1"/>
<dbReference type="InterPro" id="IPR001926">
    <property type="entry name" value="TrpB-like_PALP"/>
</dbReference>
<dbReference type="GO" id="GO:0030170">
    <property type="term" value="F:pyridoxal phosphate binding"/>
    <property type="evidence" value="ECO:0007669"/>
    <property type="project" value="InterPro"/>
</dbReference>
<dbReference type="Pfam" id="PF09190">
    <property type="entry name" value="DALR_2"/>
    <property type="match status" value="1"/>
</dbReference>
<dbReference type="SUPFAM" id="SSF53686">
    <property type="entry name" value="Tryptophan synthase beta subunit-like PLP-dependent enzymes"/>
    <property type="match status" value="1"/>
</dbReference>
<dbReference type="EC" id="6.1.1.16" evidence="19"/>
<feature type="binding site" evidence="20">
    <location>
        <position position="259"/>
    </location>
    <ligand>
        <name>pyridoxal 5'-phosphate</name>
        <dbReference type="ChEBI" id="CHEBI:597326"/>
    </ligand>
</feature>
<dbReference type="InterPro" id="IPR036052">
    <property type="entry name" value="TrpB-like_PALP_sf"/>
</dbReference>
<keyword evidence="9 23" id="KW-0808">Transferase</keyword>
<dbReference type="CDD" id="cd01561">
    <property type="entry name" value="CBS_like"/>
    <property type="match status" value="1"/>
</dbReference>
<reference evidence="23" key="1">
    <citation type="submission" date="2022-04" db="EMBL/GenBank/DDBJ databases">
        <title>Desulfatitalea alkaliphila sp. nov., a novel anaerobic sulfate-reducing bacterium isolated from terrestrial mud volcano, Taman Peninsula, Russia.</title>
        <authorList>
            <person name="Khomyakova M.A."/>
            <person name="Merkel A.Y."/>
            <person name="Slobodkin A.I."/>
        </authorList>
    </citation>
    <scope>NUCLEOTIDE SEQUENCE</scope>
    <source>
        <strain evidence="23">M08but</strain>
    </source>
</reference>
<gene>
    <name evidence="19" type="primary">cysS</name>
    <name evidence="23" type="ORF">MRX98_19500</name>
</gene>
<keyword evidence="16 19" id="KW-0030">Aminoacyl-tRNA synthetase</keyword>
<feature type="binding site" evidence="20">
    <location>
        <begin position="178"/>
        <end position="182"/>
    </location>
    <ligand>
        <name>pyridoxal 5'-phosphate</name>
        <dbReference type="ChEBI" id="CHEBI:597326"/>
    </ligand>
</feature>
<dbReference type="SUPFAM" id="SSF47323">
    <property type="entry name" value="Anticodon-binding domain of a subclass of class I aminoacyl-tRNA synthetases"/>
    <property type="match status" value="1"/>
</dbReference>
<dbReference type="InterPro" id="IPR032678">
    <property type="entry name" value="tRNA-synt_1_cat_dom"/>
</dbReference>
<dbReference type="InterPro" id="IPR015273">
    <property type="entry name" value="Cys-tRNA-synt_Ia_DALR"/>
</dbReference>
<keyword evidence="17" id="KW-0198">Cysteine biosynthesis</keyword>
<dbReference type="SMART" id="SM00840">
    <property type="entry name" value="DALR_2"/>
    <property type="match status" value="1"/>
</dbReference>
<evidence type="ECO:0000256" key="15">
    <source>
        <dbReference type="ARBA" id="ARBA00022917"/>
    </source>
</evidence>
<dbReference type="PANTHER" id="PTHR10314">
    <property type="entry name" value="CYSTATHIONINE BETA-SYNTHASE"/>
    <property type="match status" value="1"/>
</dbReference>
<evidence type="ECO:0000256" key="7">
    <source>
        <dbReference type="ARBA" id="ARBA00022598"/>
    </source>
</evidence>
<dbReference type="RefSeq" id="WP_246914085.1">
    <property type="nucleotide sequence ID" value="NZ_JALJRB010000033.1"/>
</dbReference>
<keyword evidence="11 19" id="KW-0547">Nucleotide-binding</keyword>
<dbReference type="GO" id="GO:0006535">
    <property type="term" value="P:cysteine biosynthetic process from serine"/>
    <property type="evidence" value="ECO:0007669"/>
    <property type="project" value="InterPro"/>
</dbReference>
<evidence type="ECO:0000256" key="17">
    <source>
        <dbReference type="ARBA" id="ARBA00023192"/>
    </source>
</evidence>
<keyword evidence="14 20" id="KW-0663">Pyridoxal phosphate</keyword>
<evidence type="ECO:0000256" key="21">
    <source>
        <dbReference type="PIRSR" id="PIRSR605856-51"/>
    </source>
</evidence>
<evidence type="ECO:0000256" key="1">
    <source>
        <dbReference type="ARBA" id="ARBA00001933"/>
    </source>
</evidence>
<keyword evidence="15 19" id="KW-0648">Protein biosynthesis</keyword>
<feature type="domain" description="Cysteinyl-tRNA synthetase class Ia DALR" evidence="22">
    <location>
        <begin position="655"/>
        <end position="726"/>
    </location>
</feature>
<evidence type="ECO:0000256" key="3">
    <source>
        <dbReference type="ARBA" id="ARBA00004962"/>
    </source>
</evidence>
<evidence type="ECO:0000256" key="10">
    <source>
        <dbReference type="ARBA" id="ARBA00022723"/>
    </source>
</evidence>
<dbReference type="InterPro" id="IPR001216">
    <property type="entry name" value="P-phosphate_BS"/>
</dbReference>
<dbReference type="GO" id="GO:0006423">
    <property type="term" value="P:cysteinyl-tRNA aminoacylation"/>
    <property type="evidence" value="ECO:0007669"/>
    <property type="project" value="UniProtKB-UniRule"/>
</dbReference>
<dbReference type="Pfam" id="PF01406">
    <property type="entry name" value="tRNA-synt_1e"/>
    <property type="match status" value="1"/>
</dbReference>
<evidence type="ECO:0000256" key="20">
    <source>
        <dbReference type="PIRSR" id="PIRSR605856-50"/>
    </source>
</evidence>
<feature type="binding site" evidence="20">
    <location>
        <position position="73"/>
    </location>
    <ligand>
        <name>pyridoxal 5'-phosphate</name>
        <dbReference type="ChEBI" id="CHEBI:597326"/>
    </ligand>
</feature>
<evidence type="ECO:0000256" key="13">
    <source>
        <dbReference type="ARBA" id="ARBA00022840"/>
    </source>
</evidence>
<feature type="modified residue" description="N6-(pyridoxal phosphate)lysine" evidence="21">
    <location>
        <position position="43"/>
    </location>
</feature>
<evidence type="ECO:0000256" key="18">
    <source>
        <dbReference type="ARBA" id="ARBA00047931"/>
    </source>
</evidence>
<dbReference type="NCBIfam" id="TIGR01136">
    <property type="entry name" value="cysKM"/>
    <property type="match status" value="1"/>
</dbReference>
<dbReference type="Gene3D" id="3.40.50.620">
    <property type="entry name" value="HUPs"/>
    <property type="match status" value="1"/>
</dbReference>
<keyword evidence="12" id="KW-0862">Zinc</keyword>
<dbReference type="InterPro" id="IPR014729">
    <property type="entry name" value="Rossmann-like_a/b/a_fold"/>
</dbReference>
<evidence type="ECO:0000256" key="14">
    <source>
        <dbReference type="ARBA" id="ARBA00022898"/>
    </source>
</evidence>
<keyword evidence="7 19" id="KW-0436">Ligase</keyword>
<dbReference type="InterPro" id="IPR050214">
    <property type="entry name" value="Cys_Synth/Cystath_Beta-Synth"/>
</dbReference>
<comment type="subunit">
    <text evidence="6 19">Monomer.</text>
</comment>
<evidence type="ECO:0000256" key="19">
    <source>
        <dbReference type="HAMAP-Rule" id="MF_00041"/>
    </source>
</evidence>
<dbReference type="GO" id="GO:0005524">
    <property type="term" value="F:ATP binding"/>
    <property type="evidence" value="ECO:0007669"/>
    <property type="project" value="UniProtKB-UniRule"/>
</dbReference>
<dbReference type="InterPro" id="IPR000634">
    <property type="entry name" value="Ser/Thr_deHydtase_PyrdxlP-BS"/>
</dbReference>
<evidence type="ECO:0000256" key="16">
    <source>
        <dbReference type="ARBA" id="ARBA00023146"/>
    </source>
</evidence>
<dbReference type="PROSITE" id="PS00165">
    <property type="entry name" value="DEHYDRATASE_SER_THR"/>
    <property type="match status" value="1"/>
</dbReference>
<evidence type="ECO:0000256" key="11">
    <source>
        <dbReference type="ARBA" id="ARBA00022741"/>
    </source>
</evidence>
<dbReference type="FunFam" id="3.40.50.1100:FF:000003">
    <property type="entry name" value="Cystathionine beta-synthase"/>
    <property type="match status" value="1"/>
</dbReference>
<dbReference type="Proteomes" id="UP001165427">
    <property type="component" value="Unassembled WGS sequence"/>
</dbReference>
<evidence type="ECO:0000256" key="2">
    <source>
        <dbReference type="ARBA" id="ARBA00001947"/>
    </source>
</evidence>
<name>A0AA41UMM1_9BACT</name>
<comment type="catalytic activity">
    <reaction evidence="18">
        <text>O-acetyl-L-serine + hydrogen sulfide = L-cysteine + acetate</text>
        <dbReference type="Rhea" id="RHEA:14829"/>
        <dbReference type="ChEBI" id="CHEBI:29919"/>
        <dbReference type="ChEBI" id="CHEBI:30089"/>
        <dbReference type="ChEBI" id="CHEBI:35235"/>
        <dbReference type="ChEBI" id="CHEBI:58340"/>
        <dbReference type="EC" id="2.5.1.47"/>
    </reaction>
</comment>
<organism evidence="23 24">
    <name type="scientific">Desulfatitalea alkaliphila</name>
    <dbReference type="NCBI Taxonomy" id="2929485"/>
    <lineage>
        <taxon>Bacteria</taxon>
        <taxon>Pseudomonadati</taxon>
        <taxon>Thermodesulfobacteriota</taxon>
        <taxon>Desulfobacteria</taxon>
        <taxon>Desulfobacterales</taxon>
        <taxon>Desulfosarcinaceae</taxon>
        <taxon>Desulfatitalea</taxon>
    </lineage>
</organism>
<dbReference type="GO" id="GO:0046872">
    <property type="term" value="F:metal ion binding"/>
    <property type="evidence" value="ECO:0007669"/>
    <property type="project" value="UniProtKB-KW"/>
</dbReference>
<comment type="similarity">
    <text evidence="5">Belongs to the cysteine synthase/cystathionine beta-synthase family.</text>
</comment>
<evidence type="ECO:0000256" key="6">
    <source>
        <dbReference type="ARBA" id="ARBA00011245"/>
    </source>
</evidence>
<comment type="cofactor">
    <cofactor evidence="1 20">
        <name>pyridoxal 5'-phosphate</name>
        <dbReference type="ChEBI" id="CHEBI:597326"/>
    </cofactor>
</comment>
<proteinExistence type="inferred from homology"/>
<dbReference type="Gene3D" id="3.40.50.1100">
    <property type="match status" value="2"/>
</dbReference>
<keyword evidence="10" id="KW-0479">Metal-binding</keyword>
<evidence type="ECO:0000256" key="4">
    <source>
        <dbReference type="ARBA" id="ARBA00005594"/>
    </source>
</evidence>
<dbReference type="HAMAP" id="MF_00041">
    <property type="entry name" value="Cys_tRNA_synth"/>
    <property type="match status" value="1"/>
</dbReference>
<comment type="subcellular location">
    <subcellularLocation>
        <location evidence="19">Cytoplasm</location>
    </subcellularLocation>
</comment>
<comment type="caution">
    <text evidence="19">Lacks conserved residue(s) required for the propagation of feature annotation.</text>
</comment>
<evidence type="ECO:0000256" key="9">
    <source>
        <dbReference type="ARBA" id="ARBA00022679"/>
    </source>
</evidence>
<dbReference type="GO" id="GO:0005737">
    <property type="term" value="C:cytoplasm"/>
    <property type="evidence" value="ECO:0007669"/>
    <property type="project" value="UniProtKB-SubCell"/>
</dbReference>
<comment type="cofactor">
    <cofactor evidence="2">
        <name>Zn(2+)</name>
        <dbReference type="ChEBI" id="CHEBI:29105"/>
    </cofactor>
</comment>
<dbReference type="SUPFAM" id="SSF52374">
    <property type="entry name" value="Nucleotidylyl transferase"/>
    <property type="match status" value="1"/>
</dbReference>
<evidence type="ECO:0000313" key="23">
    <source>
        <dbReference type="EMBL" id="MCJ8502771.1"/>
    </source>
</evidence>
<evidence type="ECO:0000259" key="22">
    <source>
        <dbReference type="SMART" id="SM00840"/>
    </source>
</evidence>
<dbReference type="InterPro" id="IPR015803">
    <property type="entry name" value="Cys-tRNA-ligase"/>
</dbReference>
<dbReference type="Gene3D" id="1.20.120.1910">
    <property type="entry name" value="Cysteine-tRNA ligase, C-terminal anti-codon recognition domain"/>
    <property type="match status" value="1"/>
</dbReference>
<comment type="pathway">
    <text evidence="3">Amino-acid biosynthesis; L-cysteine biosynthesis; L-cysteine from L-serine: step 2/2.</text>
</comment>
<accession>A0AA41UMM1</accession>
<evidence type="ECO:0000256" key="8">
    <source>
        <dbReference type="ARBA" id="ARBA00022605"/>
    </source>
</evidence>
<dbReference type="GO" id="GO:0004124">
    <property type="term" value="F:cysteine synthase activity"/>
    <property type="evidence" value="ECO:0007669"/>
    <property type="project" value="UniProtKB-EC"/>
</dbReference>
<dbReference type="Pfam" id="PF23493">
    <property type="entry name" value="CysS_C"/>
    <property type="match status" value="1"/>
</dbReference>
<keyword evidence="13 19" id="KW-0067">ATP-binding</keyword>
<evidence type="ECO:0000256" key="5">
    <source>
        <dbReference type="ARBA" id="ARBA00007103"/>
    </source>
</evidence>